<dbReference type="InterPro" id="IPR001279">
    <property type="entry name" value="Metallo-B-lactamas"/>
</dbReference>
<protein>
    <submittedName>
        <fullName evidence="6">MBL fold metallo-hydrolase</fullName>
    </submittedName>
</protein>
<keyword evidence="2" id="KW-0479">Metal-binding</keyword>
<dbReference type="GO" id="GO:0016787">
    <property type="term" value="F:hydrolase activity"/>
    <property type="evidence" value="ECO:0007669"/>
    <property type="project" value="UniProtKB-KW"/>
</dbReference>
<dbReference type="AlphaFoldDB" id="A0A3B9KWQ5"/>
<comment type="caution">
    <text evidence="6">The sequence shown here is derived from an EMBL/GenBank/DDBJ whole genome shotgun (WGS) entry which is preliminary data.</text>
</comment>
<evidence type="ECO:0000313" key="6">
    <source>
        <dbReference type="EMBL" id="HAE93132.1"/>
    </source>
</evidence>
<sequence>MWRLDCGTIEVGNLDDYSDSFLYQGRSMTFTDSCYLIRSGDRYILWDTGLPNALEGKQEESGTDRMSLTRSVTRQLAEMGVGPEQINFIGISHYHYDHTGQAADFANSTLLIDQRDWDVVKGRQDLSANFTPWISGGSTVQTVTYDHDVFGDGSVIMLKTPGHTPGHRSLLVRLADRGPILLSGDVAHFRENWNHKGVPSFNTSRAEALASMDRMHDVADQLGATLVIQHELADIAKLAVFPEASY</sequence>
<dbReference type="Pfam" id="PF00753">
    <property type="entry name" value="Lactamase_B"/>
    <property type="match status" value="1"/>
</dbReference>
<organism evidence="6 7">
    <name type="scientific">Hyphomonas atlantica</name>
    <dbReference type="NCBI Taxonomy" id="1280948"/>
    <lineage>
        <taxon>Bacteria</taxon>
        <taxon>Pseudomonadati</taxon>
        <taxon>Pseudomonadota</taxon>
        <taxon>Alphaproteobacteria</taxon>
        <taxon>Hyphomonadales</taxon>
        <taxon>Hyphomonadaceae</taxon>
        <taxon>Hyphomonas</taxon>
    </lineage>
</organism>
<proteinExistence type="inferred from homology"/>
<comment type="similarity">
    <text evidence="1">Belongs to the metallo-beta-lactamase superfamily.</text>
</comment>
<evidence type="ECO:0000259" key="5">
    <source>
        <dbReference type="SMART" id="SM00849"/>
    </source>
</evidence>
<keyword evidence="4" id="KW-0862">Zinc</keyword>
<evidence type="ECO:0000256" key="3">
    <source>
        <dbReference type="ARBA" id="ARBA00022801"/>
    </source>
</evidence>
<dbReference type="SMART" id="SM00849">
    <property type="entry name" value="Lactamase_B"/>
    <property type="match status" value="1"/>
</dbReference>
<feature type="domain" description="Metallo-beta-lactamase" evidence="5">
    <location>
        <begin position="31"/>
        <end position="230"/>
    </location>
</feature>
<dbReference type="Proteomes" id="UP000259173">
    <property type="component" value="Unassembled WGS sequence"/>
</dbReference>
<evidence type="ECO:0000313" key="7">
    <source>
        <dbReference type="Proteomes" id="UP000259173"/>
    </source>
</evidence>
<dbReference type="EMBL" id="DMBR01000032">
    <property type="protein sequence ID" value="HAE93132.1"/>
    <property type="molecule type" value="Genomic_DNA"/>
</dbReference>
<dbReference type="PANTHER" id="PTHR42978">
    <property type="entry name" value="QUORUM-QUENCHING LACTONASE YTNP-RELATED-RELATED"/>
    <property type="match status" value="1"/>
</dbReference>
<dbReference type="InterPro" id="IPR036866">
    <property type="entry name" value="RibonucZ/Hydroxyglut_hydro"/>
</dbReference>
<dbReference type="PANTHER" id="PTHR42978:SF3">
    <property type="entry name" value="BLR3078 PROTEIN"/>
    <property type="match status" value="1"/>
</dbReference>
<dbReference type="CDD" id="cd07729">
    <property type="entry name" value="AHL_lactonase_MBL-fold"/>
    <property type="match status" value="1"/>
</dbReference>
<dbReference type="SUPFAM" id="SSF56281">
    <property type="entry name" value="Metallo-hydrolase/oxidoreductase"/>
    <property type="match status" value="1"/>
</dbReference>
<evidence type="ECO:0000256" key="2">
    <source>
        <dbReference type="ARBA" id="ARBA00022723"/>
    </source>
</evidence>
<dbReference type="Gene3D" id="3.60.15.10">
    <property type="entry name" value="Ribonuclease Z/Hydroxyacylglutathione hydrolase-like"/>
    <property type="match status" value="1"/>
</dbReference>
<keyword evidence="3 6" id="KW-0378">Hydrolase</keyword>
<evidence type="ECO:0000256" key="1">
    <source>
        <dbReference type="ARBA" id="ARBA00007749"/>
    </source>
</evidence>
<reference evidence="6 7" key="1">
    <citation type="journal article" date="2018" name="Nat. Biotechnol.">
        <title>A standardized bacterial taxonomy based on genome phylogeny substantially revises the tree of life.</title>
        <authorList>
            <person name="Parks D.H."/>
            <person name="Chuvochina M."/>
            <person name="Waite D.W."/>
            <person name="Rinke C."/>
            <person name="Skarshewski A."/>
            <person name="Chaumeil P.A."/>
            <person name="Hugenholtz P."/>
        </authorList>
    </citation>
    <scope>NUCLEOTIDE SEQUENCE [LARGE SCALE GENOMIC DNA]</scope>
    <source>
        <strain evidence="6">UBA8557</strain>
    </source>
</reference>
<evidence type="ECO:0000256" key="4">
    <source>
        <dbReference type="ARBA" id="ARBA00022833"/>
    </source>
</evidence>
<dbReference type="GO" id="GO:0046872">
    <property type="term" value="F:metal ion binding"/>
    <property type="evidence" value="ECO:0007669"/>
    <property type="project" value="UniProtKB-KW"/>
</dbReference>
<accession>A0A3B9KWQ5</accession>
<name>A0A3B9KWQ5_9PROT</name>
<gene>
    <name evidence="6" type="ORF">DCG65_01135</name>
</gene>
<dbReference type="InterPro" id="IPR051013">
    <property type="entry name" value="MBL_superfamily_lactonases"/>
</dbReference>